<name>V5H6P1_IXORI</name>
<evidence type="ECO:0000313" key="1">
    <source>
        <dbReference type="EMBL" id="JAB78715.1"/>
    </source>
</evidence>
<sequence length="254" mass="28535">ERFFGVVRTFGGDEDHPTVVSFSHIYRLLSLYTPIKACVTGNVMGEPTTVLATVNQTMRAKKKEVKTGHERLEACLRSKLLQICISAHQTPHHDHMHDHVYTDTSAQDCVIYYLCGYLVRSVGKHTKCEPCMDDIQGESNECSEAYLTLAREFREGSLKHPSRRMFAMFKSVEGKIASALTADDLCGDIMWNLLDALEGCAIARLGCNDHSDVFTVELLRSYVVLRIHFFAKDTCKNLSVSEKVATARKKAKLL</sequence>
<feature type="non-terminal residue" evidence="1">
    <location>
        <position position="1"/>
    </location>
</feature>
<dbReference type="AlphaFoldDB" id="V5H6P1"/>
<reference evidence="1" key="1">
    <citation type="journal article" date="2015" name="Sci. Rep.">
        <title>Tissue- and time-dependent transcription in Ixodes ricinus salivary glands and midguts when blood feeding on the vertebrate host.</title>
        <authorList>
            <person name="Kotsyfakis M."/>
            <person name="Schwarz A."/>
            <person name="Erhart J."/>
            <person name="Ribeiro J.M."/>
        </authorList>
    </citation>
    <scope>NUCLEOTIDE SEQUENCE</scope>
    <source>
        <tissue evidence="1">Salivary gland and midgut</tissue>
    </source>
</reference>
<proteinExistence type="evidence at transcript level"/>
<organism evidence="1">
    <name type="scientific">Ixodes ricinus</name>
    <name type="common">Common tick</name>
    <name type="synonym">Acarus ricinus</name>
    <dbReference type="NCBI Taxonomy" id="34613"/>
    <lineage>
        <taxon>Eukaryota</taxon>
        <taxon>Metazoa</taxon>
        <taxon>Ecdysozoa</taxon>
        <taxon>Arthropoda</taxon>
        <taxon>Chelicerata</taxon>
        <taxon>Arachnida</taxon>
        <taxon>Acari</taxon>
        <taxon>Parasitiformes</taxon>
        <taxon>Ixodida</taxon>
        <taxon>Ixodoidea</taxon>
        <taxon>Ixodidae</taxon>
        <taxon>Ixodinae</taxon>
        <taxon>Ixodes</taxon>
    </lineage>
</organism>
<protein>
    <recommendedName>
        <fullName evidence="2">Transposable element</fullName>
    </recommendedName>
</protein>
<evidence type="ECO:0008006" key="2">
    <source>
        <dbReference type="Google" id="ProtNLM"/>
    </source>
</evidence>
<accession>V5H6P1</accession>
<dbReference type="EMBL" id="GANP01005753">
    <property type="protein sequence ID" value="JAB78715.1"/>
    <property type="molecule type" value="mRNA"/>
</dbReference>